<proteinExistence type="predicted"/>
<evidence type="ECO:0000313" key="2">
    <source>
        <dbReference type="EMBL" id="CAE8692642.1"/>
    </source>
</evidence>
<name>A0A813FF03_POLGL</name>
<evidence type="ECO:0000313" key="1">
    <source>
        <dbReference type="EMBL" id="CAE8612781.1"/>
    </source>
</evidence>
<organism evidence="1 3">
    <name type="scientific">Polarella glacialis</name>
    <name type="common">Dinoflagellate</name>
    <dbReference type="NCBI Taxonomy" id="89957"/>
    <lineage>
        <taxon>Eukaryota</taxon>
        <taxon>Sar</taxon>
        <taxon>Alveolata</taxon>
        <taxon>Dinophyceae</taxon>
        <taxon>Suessiales</taxon>
        <taxon>Suessiaceae</taxon>
        <taxon>Polarella</taxon>
    </lineage>
</organism>
<keyword evidence="3" id="KW-1185">Reference proteome</keyword>
<dbReference type="Proteomes" id="UP000654075">
    <property type="component" value="Unassembled WGS sequence"/>
</dbReference>
<reference evidence="1" key="1">
    <citation type="submission" date="2021-02" db="EMBL/GenBank/DDBJ databases">
        <authorList>
            <person name="Dougan E. K."/>
            <person name="Rhodes N."/>
            <person name="Thang M."/>
            <person name="Chan C."/>
        </authorList>
    </citation>
    <scope>NUCLEOTIDE SEQUENCE</scope>
</reference>
<comment type="caution">
    <text evidence="1">The sequence shown here is derived from an EMBL/GenBank/DDBJ whole genome shotgun (WGS) entry which is preliminary data.</text>
</comment>
<dbReference type="EMBL" id="CAJNNW010027677">
    <property type="protein sequence ID" value="CAE8692642.1"/>
    <property type="molecule type" value="Genomic_DNA"/>
</dbReference>
<dbReference type="Proteomes" id="UP000626109">
    <property type="component" value="Unassembled WGS sequence"/>
</dbReference>
<sequence length="127" mass="13619">MAGRTVVHDFKNDRTYTGIFSPDGGLSAHAQLVSRAGLNPNDCVGFSIRGPGTGTPYGMEVRSHRAYGSNSETLNRPTLGSCSCDQSSAMARGLANLDTADYTTVSRNGSLNTGRHLWTLMNWHGLQ</sequence>
<dbReference type="AlphaFoldDB" id="A0A813FF03"/>
<dbReference type="EMBL" id="CAJNNV010025160">
    <property type="protein sequence ID" value="CAE8612781.1"/>
    <property type="molecule type" value="Genomic_DNA"/>
</dbReference>
<protein>
    <submittedName>
        <fullName evidence="1">Uncharacterized protein</fullName>
    </submittedName>
</protein>
<accession>A0A813FF03</accession>
<gene>
    <name evidence="1" type="ORF">PGLA1383_LOCUS30568</name>
    <name evidence="2" type="ORF">PGLA2088_LOCUS27983</name>
</gene>
<evidence type="ECO:0000313" key="3">
    <source>
        <dbReference type="Proteomes" id="UP000654075"/>
    </source>
</evidence>